<reference evidence="2" key="1">
    <citation type="submission" date="2015-07" db="EMBL/GenBank/DDBJ databases">
        <title>Genome Of Nitrogen-Fixing Cyanobacterium Nostoc piscinale CENA21 From Solimoes/Amazon River Floodplain Sediments And Comparative Genomics To Uncover Biosynthetic Natural Products Potential.</title>
        <authorList>
            <person name="Leao T.F."/>
            <person name="Leao P.N."/>
            <person name="Guimaraes P.I."/>
            <person name="de Melo A.G.C."/>
            <person name="Ramos R.T.J."/>
            <person name="Silva A."/>
            <person name="Fiore M.F."/>
            <person name="Schneider M.P.C."/>
        </authorList>
    </citation>
    <scope>NUCLEOTIDE SEQUENCE [LARGE SCALE GENOMIC DNA]</scope>
    <source>
        <strain evidence="2">CENA21</strain>
    </source>
</reference>
<sequence>MNMGIIEPYSSGFLEILPEGECSDYWLIAGIHINGEVFCPSPRLYRSEQVALARAAQLYDWIVDHKQQIVAGDYFCSQLNLSLWYQPKVS</sequence>
<dbReference type="PATRIC" id="fig|224013.5.peg.2020"/>
<proteinExistence type="predicted"/>
<protein>
    <submittedName>
        <fullName evidence="1">Uncharacterized protein</fullName>
    </submittedName>
</protein>
<organism evidence="1 2">
    <name type="scientific">Nostoc piscinale CENA21</name>
    <dbReference type="NCBI Taxonomy" id="224013"/>
    <lineage>
        <taxon>Bacteria</taxon>
        <taxon>Bacillati</taxon>
        <taxon>Cyanobacteriota</taxon>
        <taxon>Cyanophyceae</taxon>
        <taxon>Nostocales</taxon>
        <taxon>Nostocaceae</taxon>
        <taxon>Nostoc</taxon>
    </lineage>
</organism>
<evidence type="ECO:0000313" key="2">
    <source>
        <dbReference type="Proteomes" id="UP000062645"/>
    </source>
</evidence>
<evidence type="ECO:0000313" key="1">
    <source>
        <dbReference type="EMBL" id="ALF52869.1"/>
    </source>
</evidence>
<reference evidence="1 2" key="2">
    <citation type="journal article" date="2016" name="Genome Announc.">
        <title>Draft Genome Sequence of the N2-Fixing Cyanobacterium Nostoc piscinale CENA21, Isolated from the Brazilian Amazon Floodplain.</title>
        <authorList>
            <person name="Leao T."/>
            <person name="Guimaraes P.I."/>
            <person name="de Melo A.G."/>
            <person name="Ramos R.T."/>
            <person name="Leao P.N."/>
            <person name="Silva A."/>
            <person name="Fiore M.F."/>
            <person name="Schneider M.P."/>
        </authorList>
    </citation>
    <scope>NUCLEOTIDE SEQUENCE [LARGE SCALE GENOMIC DNA]</scope>
    <source>
        <strain evidence="1 2">CENA21</strain>
    </source>
</reference>
<keyword evidence="2" id="KW-1185">Reference proteome</keyword>
<dbReference type="EMBL" id="CP012036">
    <property type="protein sequence ID" value="ALF52869.1"/>
    <property type="molecule type" value="Genomic_DNA"/>
</dbReference>
<dbReference type="OrthoDB" id="514066at2"/>
<dbReference type="AlphaFoldDB" id="A0A0M4TTY7"/>
<name>A0A0M4TTY7_9NOSO</name>
<dbReference type="Proteomes" id="UP000062645">
    <property type="component" value="Chromosome"/>
</dbReference>
<dbReference type="KEGG" id="npz:ACX27_08355"/>
<gene>
    <name evidence="1" type="ORF">ACX27_08355</name>
</gene>
<dbReference type="RefSeq" id="WP_062290848.1">
    <property type="nucleotide sequence ID" value="NZ_CP012036.1"/>
</dbReference>
<accession>A0A0M4TTY7</accession>